<organism evidence="2">
    <name type="scientific">marine sediment metagenome</name>
    <dbReference type="NCBI Taxonomy" id="412755"/>
    <lineage>
        <taxon>unclassified sequences</taxon>
        <taxon>metagenomes</taxon>
        <taxon>ecological metagenomes</taxon>
    </lineage>
</organism>
<accession>X1L1J3</accession>
<feature type="domain" description="Damage-control phosphatase ARMT1-like metal-binding" evidence="1">
    <location>
        <begin position="4"/>
        <end position="88"/>
    </location>
</feature>
<feature type="non-terminal residue" evidence="2">
    <location>
        <position position="89"/>
    </location>
</feature>
<dbReference type="AlphaFoldDB" id="X1L1J3"/>
<dbReference type="SUPFAM" id="SSF111321">
    <property type="entry name" value="AF1104-like"/>
    <property type="match status" value="1"/>
</dbReference>
<dbReference type="Pfam" id="PF01937">
    <property type="entry name" value="ARMT1-like_dom"/>
    <property type="match status" value="1"/>
</dbReference>
<evidence type="ECO:0000313" key="2">
    <source>
        <dbReference type="EMBL" id="GAH88028.1"/>
    </source>
</evidence>
<dbReference type="InterPro" id="IPR036075">
    <property type="entry name" value="ARMT-1-like_metal-bd_sf"/>
</dbReference>
<protein>
    <recommendedName>
        <fullName evidence="1">Damage-control phosphatase ARMT1-like metal-binding domain-containing protein</fullName>
    </recommendedName>
</protein>
<dbReference type="EMBL" id="BARU01041422">
    <property type="protein sequence ID" value="GAH88028.1"/>
    <property type="molecule type" value="Genomic_DNA"/>
</dbReference>
<reference evidence="2" key="1">
    <citation type="journal article" date="2014" name="Front. Microbiol.">
        <title>High frequency of phylogenetically diverse reductive dehalogenase-homologous genes in deep subseafloor sedimentary metagenomes.</title>
        <authorList>
            <person name="Kawai M."/>
            <person name="Futagami T."/>
            <person name="Toyoda A."/>
            <person name="Takaki Y."/>
            <person name="Nishi S."/>
            <person name="Hori S."/>
            <person name="Arai W."/>
            <person name="Tsubouchi T."/>
            <person name="Morono Y."/>
            <person name="Uchiyama I."/>
            <person name="Ito T."/>
            <person name="Fujiyama A."/>
            <person name="Inagaki F."/>
            <person name="Takami H."/>
        </authorList>
    </citation>
    <scope>NUCLEOTIDE SEQUENCE</scope>
    <source>
        <strain evidence="2">Expedition CK06-06</strain>
    </source>
</reference>
<evidence type="ECO:0000259" key="1">
    <source>
        <dbReference type="Pfam" id="PF01937"/>
    </source>
</evidence>
<sequence length="89" mass="10219">MKTSLDCIPCFIRQALDAARLVSTDPADHKRIVRDVLRWAGEMDLKQPPPVLGQRIHRRLREITGVDDPYRAAKERQNSMVMGLLPDLR</sequence>
<dbReference type="Gene3D" id="1.10.8.380">
    <property type="entry name" value="Uncharacterised protein PF01937, DUF89, domain 1"/>
    <property type="match status" value="1"/>
</dbReference>
<proteinExistence type="predicted"/>
<gene>
    <name evidence="2" type="ORF">S03H2_63871</name>
</gene>
<name>X1L1J3_9ZZZZ</name>
<dbReference type="InterPro" id="IPR002791">
    <property type="entry name" value="ARMT1-like_metal-bd"/>
</dbReference>
<comment type="caution">
    <text evidence="2">The sequence shown here is derived from an EMBL/GenBank/DDBJ whole genome shotgun (WGS) entry which is preliminary data.</text>
</comment>